<dbReference type="EMBL" id="RBXR01000001">
    <property type="protein sequence ID" value="RKT74451.1"/>
    <property type="molecule type" value="Genomic_DNA"/>
</dbReference>
<evidence type="ECO:0000313" key="4">
    <source>
        <dbReference type="Proteomes" id="UP000272729"/>
    </source>
</evidence>
<gene>
    <name evidence="3" type="ORF">DFJ66_7810</name>
</gene>
<comment type="caution">
    <text evidence="3">The sequence shown here is derived from an EMBL/GenBank/DDBJ whole genome shotgun (WGS) entry which is preliminary data.</text>
</comment>
<reference evidence="3 4" key="1">
    <citation type="submission" date="2018-10" db="EMBL/GenBank/DDBJ databases">
        <title>Sequencing the genomes of 1000 actinobacteria strains.</title>
        <authorList>
            <person name="Klenk H.-P."/>
        </authorList>
    </citation>
    <scope>NUCLEOTIDE SEQUENCE [LARGE SCALE GENOMIC DNA]</scope>
    <source>
        <strain evidence="3 4">DSM 43911</strain>
    </source>
</reference>
<feature type="coiled-coil region" evidence="1">
    <location>
        <begin position="1015"/>
        <end position="1042"/>
    </location>
</feature>
<evidence type="ECO:0000313" key="3">
    <source>
        <dbReference type="EMBL" id="RKT74451.1"/>
    </source>
</evidence>
<feature type="coiled-coil region" evidence="1">
    <location>
        <begin position="518"/>
        <end position="552"/>
    </location>
</feature>
<keyword evidence="4" id="KW-1185">Reference proteome</keyword>
<protein>
    <recommendedName>
        <fullName evidence="5">Chromosome segregation ATPase</fullName>
    </recommendedName>
</protein>
<name>A0A495XIY1_9PSEU</name>
<evidence type="ECO:0000256" key="1">
    <source>
        <dbReference type="SAM" id="Coils"/>
    </source>
</evidence>
<keyword evidence="1" id="KW-0175">Coiled coil</keyword>
<accession>A0A495XIY1</accession>
<feature type="coiled-coil region" evidence="1">
    <location>
        <begin position="615"/>
        <end position="642"/>
    </location>
</feature>
<evidence type="ECO:0008006" key="5">
    <source>
        <dbReference type="Google" id="ProtNLM"/>
    </source>
</evidence>
<feature type="compositionally biased region" description="Basic and acidic residues" evidence="2">
    <location>
        <begin position="814"/>
        <end position="835"/>
    </location>
</feature>
<dbReference type="OrthoDB" id="3202351at2"/>
<feature type="region of interest" description="Disordered" evidence="2">
    <location>
        <begin position="814"/>
        <end position="846"/>
    </location>
</feature>
<proteinExistence type="predicted"/>
<dbReference type="RefSeq" id="WP_121229154.1">
    <property type="nucleotide sequence ID" value="NZ_JBIUBA010000003.1"/>
</dbReference>
<sequence length="1494" mass="162816">MTDLFTVDPPKNSDLPVPPLRLRRVKLMGVGPDRARFDPLDLDFTTRDGAASRVLLSLTNTGGKSTLITLLCSLVVPAAREQVGGKILGDYVLTGDTSHIVCEWEDAQSGTRVVTGAVMEWKDGRRQPGHRMRSTSNMHRVWYLFRTGAGLPGIDELPFVTAGKRTTYKDFRGAVGDLIGSHPKARGLLVDKQKEWTRALEDNTSVDPTLFGYQMRMNDSETGAESLLSSFNSPDNVVRFFVAALNDERDLEAFTGKLEAYAQLASTRPGLELLTGFGAAIVPRVELVAQRSERAVEAAAKARKVLFEGGELASALEMRIEQDQRDLVGWEAAAVAAAQEANKARYEYRQISDIRLQLQLEEARARVATAQEAVVLATTAATKRTAEFEAWAAVDAVLELQIARVRLGEAQAAYAAAEAGLAPLRERRVTAAANLAGRLDALIDEMLQTADTADQLVVDTEQDERKAQEAHTKALMDGRDVARQLEVIADLVDEADQARASAVNDGWLTTSERPDACVRRWRETSQAATANAEEAKQRAEDSEQTFDRLSADINAVDTELITLRRAAEQHGKTLADHDCDLSAAAADETVRELVGGDPEDVPALARVVELATNLAHQADARAAEKQTEAKSAQEELNHLTDTGIASAGLDVLVVLDILNRSGIGAVTGLNWIERNITDPGHREPFISRHPELAGGVIVIDPSRFTEAVRHLTHDSPRTRTPVVVSTAPSTTTLAVVHDIAHHVVVPHRATWDREWAREVKAELEHTVAESTEAAAQAHRTARRYRDAAALCGNVVQRWKDHPREDLARAEQDALGRVREAEGRRQELSTRQKSARETAAGARQEHQAELRNAVLADKHAAAAERLAHLVEKAEFQAARRPGLEASRARAARDLDAAEGRVRNARAVIGTAMRRAAQSRSAAEAHGRERNELGVDHAAADPGGNLEVLRATWTAVRDELALAEAGMAEAGALQRAEVELGRARQRTTKYGAATLLHAEELARTGEAASPLLLAAAQQRARRDAEDAEKTRLNAEVQAERAQKDLVDAQPTAGGHQNYVDLRDTPWAPESPADIPQLLEKLEARNLELKERRDHADAIESEANELVTAVRSDVEALGDTSRLWAGDRVPATQPFAGSKQAARTRMLSLVEERQRAEALERTEREKLNTAVSEAKTTAASKEWNDLESPVLIRVQSLPDADLAAEAQVLAQRIRSMTESAAADLRELDEHRSILRDGLLSLCRDQRRLLREVSRSSKLPAGLGVDLSDAPAIKIRFEEAPDDEASARLANRVDSWSLELAANPRKAKSSEVRARWLADAVRDTVVDRSRAGAWSIEILKPRIDGKSEYCPPDRIPHEFSGGQVLTLAVLVYCALSQVRSAHRSGGSRPAGTLILDNPFGAASAETLIAMQHRLAAHTGVQLVCATGLHDPAVDEAFTGSGSVIVKLRNDGDQRRNLSFLRLRASVVDGVDVPGAITGGRDPSSSQNWVTTTRYEVRG</sequence>
<evidence type="ECO:0000256" key="2">
    <source>
        <dbReference type="SAM" id="MobiDB-lite"/>
    </source>
</evidence>
<organism evidence="3 4">
    <name type="scientific">Saccharothrix variisporea</name>
    <dbReference type="NCBI Taxonomy" id="543527"/>
    <lineage>
        <taxon>Bacteria</taxon>
        <taxon>Bacillati</taxon>
        <taxon>Actinomycetota</taxon>
        <taxon>Actinomycetes</taxon>
        <taxon>Pseudonocardiales</taxon>
        <taxon>Pseudonocardiaceae</taxon>
        <taxon>Saccharothrix</taxon>
    </lineage>
</organism>
<dbReference type="Proteomes" id="UP000272729">
    <property type="component" value="Unassembled WGS sequence"/>
</dbReference>